<proteinExistence type="predicted"/>
<gene>
    <name evidence="2" type="ORF">OMP40_38075</name>
</gene>
<evidence type="ECO:0000313" key="3">
    <source>
        <dbReference type="Proteomes" id="UP001153404"/>
    </source>
</evidence>
<dbReference type="AlphaFoldDB" id="A0A9X4QX41"/>
<dbReference type="Proteomes" id="UP001153404">
    <property type="component" value="Unassembled WGS sequence"/>
</dbReference>
<reference evidence="2" key="1">
    <citation type="submission" date="2022-10" db="EMBL/GenBank/DDBJ databases">
        <title>Comparative genomic analysis of Cohnella hashimotonis sp. nov., isolated from the International Space Station.</title>
        <authorList>
            <person name="Simpson A."/>
            <person name="Venkateswaran K."/>
        </authorList>
    </citation>
    <scope>NUCLEOTIDE SEQUENCE</scope>
    <source>
        <strain evidence="2">DSM 28161</strain>
    </source>
</reference>
<feature type="compositionally biased region" description="Basic and acidic residues" evidence="1">
    <location>
        <begin position="36"/>
        <end position="45"/>
    </location>
</feature>
<feature type="region of interest" description="Disordered" evidence="1">
    <location>
        <begin position="1"/>
        <end position="45"/>
    </location>
</feature>
<evidence type="ECO:0000256" key="1">
    <source>
        <dbReference type="SAM" id="MobiDB-lite"/>
    </source>
</evidence>
<organism evidence="2 3">
    <name type="scientific">Cohnella rhizosphaerae</name>
    <dbReference type="NCBI Taxonomy" id="1457232"/>
    <lineage>
        <taxon>Bacteria</taxon>
        <taxon>Bacillati</taxon>
        <taxon>Bacillota</taxon>
        <taxon>Bacilli</taxon>
        <taxon>Bacillales</taxon>
        <taxon>Paenibacillaceae</taxon>
        <taxon>Cohnella</taxon>
    </lineage>
</organism>
<dbReference type="EMBL" id="JAPDIA010000009">
    <property type="protein sequence ID" value="MDG0814450.1"/>
    <property type="molecule type" value="Genomic_DNA"/>
</dbReference>
<dbReference type="RefSeq" id="WP_277539403.1">
    <property type="nucleotide sequence ID" value="NZ_JAPDIA010000009.1"/>
</dbReference>
<protein>
    <submittedName>
        <fullName evidence="2">Uncharacterized protein</fullName>
    </submittedName>
</protein>
<name>A0A9X4QX41_9BACL</name>
<comment type="caution">
    <text evidence="2">The sequence shown here is derived from an EMBL/GenBank/DDBJ whole genome shotgun (WGS) entry which is preliminary data.</text>
</comment>
<sequence>MGIKIGGLEDAGRRKASYACSNDKEANQDAAIRRTGASDKGDAAE</sequence>
<evidence type="ECO:0000313" key="2">
    <source>
        <dbReference type="EMBL" id="MDG0814450.1"/>
    </source>
</evidence>
<keyword evidence="3" id="KW-1185">Reference proteome</keyword>
<accession>A0A9X4QX41</accession>